<sequence>MLRYVVNDQDVAAVRFGISPLSELGLSLRAIREPSWFPLQLPWLARTEQARADLDHEALMALIDERSWTPDFLNPRPESPLTRLDDELAALAETPAEVFRRDLEGVHGFVPPVFAGSSRAALRRIVRALTELWDACFAPYWPRMRAVLEADVVYRGRQIAQGGLHAMLNGLSATIDYSDGVVAVRLRDPRDRLQRIDGNGLTLVPTMFTRRASAPVGTGLPMIMYPARGQGALWEAERVANPAAVAAILGETRASLLAALGDPASSTELGVRFGVTASAVNQHLRALRDAGLLVSTRYGHSVLYLRSELGTALLEGSRAA</sequence>
<reference evidence="5 6" key="1">
    <citation type="submission" date="2018-10" db="EMBL/GenBank/DDBJ databases">
        <title>Isolation, diversity and antibacterial activity of antinobacteria from the wheat rhizosphere soil.</title>
        <authorList>
            <person name="Sun T."/>
        </authorList>
    </citation>
    <scope>NUCLEOTIDE SEQUENCE [LARGE SCALE GENOMIC DNA]</scope>
    <source>
        <strain evidence="5 6">SJ-23</strain>
    </source>
</reference>
<dbReference type="Pfam" id="PF19361">
    <property type="entry name" value="DUF5937"/>
    <property type="match status" value="1"/>
</dbReference>
<evidence type="ECO:0000313" key="5">
    <source>
        <dbReference type="EMBL" id="RNB49829.1"/>
    </source>
</evidence>
<dbReference type="CDD" id="cd00090">
    <property type="entry name" value="HTH_ARSR"/>
    <property type="match status" value="1"/>
</dbReference>
<dbReference type="Pfam" id="PF12840">
    <property type="entry name" value="HTH_20"/>
    <property type="match status" value="1"/>
</dbReference>
<comment type="caution">
    <text evidence="5">The sequence shown here is derived from an EMBL/GenBank/DDBJ whole genome shotgun (WGS) entry which is preliminary data.</text>
</comment>
<dbReference type="RefSeq" id="WP_122936811.1">
    <property type="nucleotide sequence ID" value="NZ_JBHSNT010000007.1"/>
</dbReference>
<dbReference type="PANTHER" id="PTHR43132">
    <property type="entry name" value="ARSENICAL RESISTANCE OPERON REPRESSOR ARSR-RELATED"/>
    <property type="match status" value="1"/>
</dbReference>
<dbReference type="InterPro" id="IPR001845">
    <property type="entry name" value="HTH_ArsR_DNA-bd_dom"/>
</dbReference>
<keyword evidence="6" id="KW-1185">Reference proteome</keyword>
<evidence type="ECO:0000256" key="3">
    <source>
        <dbReference type="ARBA" id="ARBA00023163"/>
    </source>
</evidence>
<name>A0A3M8AF88_9MICO</name>
<evidence type="ECO:0000256" key="1">
    <source>
        <dbReference type="ARBA" id="ARBA00023015"/>
    </source>
</evidence>
<dbReference type="GO" id="GO:0003677">
    <property type="term" value="F:DNA binding"/>
    <property type="evidence" value="ECO:0007669"/>
    <property type="project" value="UniProtKB-KW"/>
</dbReference>
<evidence type="ECO:0000256" key="2">
    <source>
        <dbReference type="ARBA" id="ARBA00023125"/>
    </source>
</evidence>
<dbReference type="PANTHER" id="PTHR43132:SF6">
    <property type="entry name" value="HTH-TYPE TRANSCRIPTIONAL REPRESSOR CZRA"/>
    <property type="match status" value="1"/>
</dbReference>
<dbReference type="InterPro" id="IPR045981">
    <property type="entry name" value="DUF5937"/>
</dbReference>
<dbReference type="EMBL" id="RHHB01000014">
    <property type="protein sequence ID" value="RNB49829.1"/>
    <property type="molecule type" value="Genomic_DNA"/>
</dbReference>
<dbReference type="Gene3D" id="1.10.10.10">
    <property type="entry name" value="Winged helix-like DNA-binding domain superfamily/Winged helix DNA-binding domain"/>
    <property type="match status" value="1"/>
</dbReference>
<organism evidence="5 6">
    <name type="scientific">Agromyces tardus</name>
    <dbReference type="NCBI Taxonomy" id="2583849"/>
    <lineage>
        <taxon>Bacteria</taxon>
        <taxon>Bacillati</taxon>
        <taxon>Actinomycetota</taxon>
        <taxon>Actinomycetes</taxon>
        <taxon>Micrococcales</taxon>
        <taxon>Microbacteriaceae</taxon>
        <taxon>Agromyces</taxon>
    </lineage>
</organism>
<dbReference type="Proteomes" id="UP000275048">
    <property type="component" value="Unassembled WGS sequence"/>
</dbReference>
<gene>
    <name evidence="5" type="ORF">EDM22_09485</name>
</gene>
<dbReference type="SMART" id="SM00418">
    <property type="entry name" value="HTH_ARSR"/>
    <property type="match status" value="1"/>
</dbReference>
<keyword evidence="2" id="KW-0238">DNA-binding</keyword>
<feature type="domain" description="HTH arsR-type" evidence="4">
    <location>
        <begin position="244"/>
        <end position="318"/>
    </location>
</feature>
<dbReference type="InterPro" id="IPR011991">
    <property type="entry name" value="ArsR-like_HTH"/>
</dbReference>
<proteinExistence type="predicted"/>
<evidence type="ECO:0000259" key="4">
    <source>
        <dbReference type="SMART" id="SM00418"/>
    </source>
</evidence>
<accession>A0A3M8AF88</accession>
<dbReference type="InterPro" id="IPR036388">
    <property type="entry name" value="WH-like_DNA-bd_sf"/>
</dbReference>
<keyword evidence="3" id="KW-0804">Transcription</keyword>
<evidence type="ECO:0000313" key="6">
    <source>
        <dbReference type="Proteomes" id="UP000275048"/>
    </source>
</evidence>
<dbReference type="InterPro" id="IPR036390">
    <property type="entry name" value="WH_DNA-bd_sf"/>
</dbReference>
<dbReference type="InterPro" id="IPR051011">
    <property type="entry name" value="Metal_resp_trans_reg"/>
</dbReference>
<dbReference type="GO" id="GO:0003700">
    <property type="term" value="F:DNA-binding transcription factor activity"/>
    <property type="evidence" value="ECO:0007669"/>
    <property type="project" value="InterPro"/>
</dbReference>
<dbReference type="OrthoDB" id="3460651at2"/>
<dbReference type="SUPFAM" id="SSF46785">
    <property type="entry name" value="Winged helix' DNA-binding domain"/>
    <property type="match status" value="1"/>
</dbReference>
<keyword evidence="1" id="KW-0805">Transcription regulation</keyword>
<dbReference type="AlphaFoldDB" id="A0A3M8AF88"/>
<protein>
    <submittedName>
        <fullName evidence="5">ArsR family transcriptional regulator</fullName>
    </submittedName>
</protein>